<proteinExistence type="predicted"/>
<reference evidence="1" key="1">
    <citation type="submission" date="2021-05" db="EMBL/GenBank/DDBJ databases">
        <title>Genome of Sphingobium sp. strain.</title>
        <authorList>
            <person name="Fan R."/>
        </authorList>
    </citation>
    <scope>NUCLEOTIDE SEQUENCE</scope>
    <source>
        <strain evidence="1">H33</strain>
    </source>
</reference>
<dbReference type="AlphaFoldDB" id="A0A9X1IS98"/>
<name>A0A9X1IS98_9SPHN</name>
<comment type="caution">
    <text evidence="1">The sequence shown here is derived from an EMBL/GenBank/DDBJ whole genome shotgun (WGS) entry which is preliminary data.</text>
</comment>
<accession>A0A9X1IS98</accession>
<organism evidence="1 2">
    <name type="scientific">Sphingobium nicotianae</name>
    <dbReference type="NCBI Taxonomy" id="2782607"/>
    <lineage>
        <taxon>Bacteria</taxon>
        <taxon>Pseudomonadati</taxon>
        <taxon>Pseudomonadota</taxon>
        <taxon>Alphaproteobacteria</taxon>
        <taxon>Sphingomonadales</taxon>
        <taxon>Sphingomonadaceae</taxon>
        <taxon>Sphingobium</taxon>
    </lineage>
</organism>
<gene>
    <name evidence="1" type="ORF">KK488_14255</name>
</gene>
<dbReference type="Proteomes" id="UP001138757">
    <property type="component" value="Unassembled WGS sequence"/>
</dbReference>
<dbReference type="EMBL" id="JAHGAW010000009">
    <property type="protein sequence ID" value="MBT2188114.1"/>
    <property type="molecule type" value="Genomic_DNA"/>
</dbReference>
<protein>
    <submittedName>
        <fullName evidence="1">Uncharacterized protein</fullName>
    </submittedName>
</protein>
<keyword evidence="2" id="KW-1185">Reference proteome</keyword>
<dbReference type="RefSeq" id="WP_214624371.1">
    <property type="nucleotide sequence ID" value="NZ_JAHGAW010000009.1"/>
</dbReference>
<sequence length="77" mass="8377">MSRAVMIDASPQAVTDLCEKQAIPISVIEPLQSGGTRVVFNNAIDAQKIRVSMKKQVIDGPTVRSPLYACRTLTPYS</sequence>
<evidence type="ECO:0000313" key="2">
    <source>
        <dbReference type="Proteomes" id="UP001138757"/>
    </source>
</evidence>
<evidence type="ECO:0000313" key="1">
    <source>
        <dbReference type="EMBL" id="MBT2188114.1"/>
    </source>
</evidence>